<accession>A0A6P8QC26</accession>
<protein>
    <submittedName>
        <fullName evidence="6 7">Killer cell lectin-like receptor subfamily G member 1 isoform X1</fullName>
    </submittedName>
</protein>
<evidence type="ECO:0000313" key="6">
    <source>
        <dbReference type="RefSeq" id="XP_033784827.1"/>
    </source>
</evidence>
<dbReference type="Proteomes" id="UP000515159">
    <property type="component" value="Unplaced"/>
</dbReference>
<proteinExistence type="predicted"/>
<dbReference type="SUPFAM" id="SSF56436">
    <property type="entry name" value="C-type lectin-like"/>
    <property type="match status" value="1"/>
</dbReference>
<evidence type="ECO:0000256" key="3">
    <source>
        <dbReference type="SAM" id="Phobius"/>
    </source>
</evidence>
<organism evidence="5 7">
    <name type="scientific">Geotrypetes seraphini</name>
    <name type="common">Gaboon caecilian</name>
    <name type="synonym">Caecilia seraphini</name>
    <dbReference type="NCBI Taxonomy" id="260995"/>
    <lineage>
        <taxon>Eukaryota</taxon>
        <taxon>Metazoa</taxon>
        <taxon>Chordata</taxon>
        <taxon>Craniata</taxon>
        <taxon>Vertebrata</taxon>
        <taxon>Euteleostomi</taxon>
        <taxon>Amphibia</taxon>
        <taxon>Gymnophiona</taxon>
        <taxon>Geotrypetes</taxon>
    </lineage>
</organism>
<feature type="compositionally biased region" description="Polar residues" evidence="2">
    <location>
        <begin position="18"/>
        <end position="50"/>
    </location>
</feature>
<dbReference type="KEGG" id="gsh:117352436"/>
<evidence type="ECO:0000256" key="2">
    <source>
        <dbReference type="SAM" id="MobiDB-lite"/>
    </source>
</evidence>
<feature type="region of interest" description="Disordered" evidence="2">
    <location>
        <begin position="1"/>
        <end position="78"/>
    </location>
</feature>
<keyword evidence="5" id="KW-1185">Reference proteome</keyword>
<dbReference type="SMART" id="SM00034">
    <property type="entry name" value="CLECT"/>
    <property type="match status" value="1"/>
</dbReference>
<feature type="compositionally biased region" description="Basic and acidic residues" evidence="2">
    <location>
        <begin position="51"/>
        <end position="69"/>
    </location>
</feature>
<sequence length="300" mass="34048">MKNNHKLARGRETKASMESDSDQSVLGSSAASTPSPSVDPQNNPLESNSGKSDHAVECKERQDTAKEPTDEATSEIHVAPKLALETQNLLSKTQELQATAPRRMLWEVICHYERKYWDRLIILTAILLIVLCGIVLALYLQTSPAAKQSLSWEPCPTDEWVYYRKRCYYHNLNGTDWNSSQNFCAEYGATLAVIHMEEDLDSISKICKIDCWIGLHKTDEGLQWVDGTPYNSSLLSRLAQKLMCLCSSVNRWRLRHYPLRSVQVGCAVPFIISPFEQTRHMFSDSLYTALNCAYAVYQIF</sequence>
<dbReference type="PROSITE" id="PS50041">
    <property type="entry name" value="C_TYPE_LECTIN_2"/>
    <property type="match status" value="1"/>
</dbReference>
<dbReference type="Pfam" id="PF00059">
    <property type="entry name" value="Lectin_C"/>
    <property type="match status" value="1"/>
</dbReference>
<reference evidence="6 7" key="1">
    <citation type="submission" date="2025-04" db="UniProtKB">
        <authorList>
            <consortium name="RefSeq"/>
        </authorList>
    </citation>
    <scope>IDENTIFICATION</scope>
</reference>
<dbReference type="InterPro" id="IPR016186">
    <property type="entry name" value="C-type_lectin-like/link_sf"/>
</dbReference>
<feature type="transmembrane region" description="Helical" evidence="3">
    <location>
        <begin position="120"/>
        <end position="140"/>
    </location>
</feature>
<dbReference type="GeneID" id="117352436"/>
<dbReference type="OrthoDB" id="8935730at2759"/>
<dbReference type="PANTHER" id="PTHR45710:SF8">
    <property type="entry name" value="RERATING FAMILY MEMBER 4"/>
    <property type="match status" value="1"/>
</dbReference>
<dbReference type="GO" id="GO:0005886">
    <property type="term" value="C:plasma membrane"/>
    <property type="evidence" value="ECO:0007669"/>
    <property type="project" value="UniProtKB-SubCell"/>
</dbReference>
<dbReference type="RefSeq" id="XP_033784828.1">
    <property type="nucleotide sequence ID" value="XM_033928937.1"/>
</dbReference>
<dbReference type="InterPro" id="IPR050828">
    <property type="entry name" value="C-type_lectin/matrix_domain"/>
</dbReference>
<evidence type="ECO:0000259" key="4">
    <source>
        <dbReference type="PROSITE" id="PS50041"/>
    </source>
</evidence>
<keyword evidence="3" id="KW-0472">Membrane</keyword>
<gene>
    <name evidence="6 7" type="primary">LOC117352436</name>
</gene>
<dbReference type="RefSeq" id="XP_033784827.1">
    <property type="nucleotide sequence ID" value="XM_033928936.1"/>
</dbReference>
<dbReference type="PANTHER" id="PTHR45710">
    <property type="entry name" value="C-TYPE LECTIN DOMAIN-CONTAINING PROTEIN 180"/>
    <property type="match status" value="1"/>
</dbReference>
<feature type="domain" description="C-type lectin" evidence="4">
    <location>
        <begin position="163"/>
        <end position="253"/>
    </location>
</feature>
<keyword evidence="3" id="KW-1133">Transmembrane helix</keyword>
<evidence type="ECO:0000256" key="1">
    <source>
        <dbReference type="ARBA" id="ARBA00004401"/>
    </source>
</evidence>
<dbReference type="InterPro" id="IPR016187">
    <property type="entry name" value="CTDL_fold"/>
</dbReference>
<evidence type="ECO:0000313" key="7">
    <source>
        <dbReference type="RefSeq" id="XP_033784828.1"/>
    </source>
</evidence>
<comment type="subcellular location">
    <subcellularLocation>
        <location evidence="1">Cell membrane</location>
        <topology evidence="1">Single-pass type II membrane protein</topology>
    </subcellularLocation>
</comment>
<dbReference type="Gene3D" id="3.10.100.10">
    <property type="entry name" value="Mannose-Binding Protein A, subunit A"/>
    <property type="match status" value="1"/>
</dbReference>
<dbReference type="AlphaFoldDB" id="A0A6P8QC26"/>
<name>A0A6P8QC26_GEOSA</name>
<keyword evidence="3" id="KW-0812">Transmembrane</keyword>
<evidence type="ECO:0000313" key="5">
    <source>
        <dbReference type="Proteomes" id="UP000515159"/>
    </source>
</evidence>
<dbReference type="InterPro" id="IPR001304">
    <property type="entry name" value="C-type_lectin-like"/>
</dbReference>